<keyword evidence="1" id="KW-1133">Transmembrane helix</keyword>
<keyword evidence="1" id="KW-0812">Transmembrane</keyword>
<dbReference type="PANTHER" id="PTHR37946">
    <property type="entry name" value="SLL1969 PROTEIN"/>
    <property type="match status" value="1"/>
</dbReference>
<dbReference type="InterPro" id="IPR000073">
    <property type="entry name" value="AB_hydrolase_1"/>
</dbReference>
<sequence>MEFLPNKVQITKFILLFFIGMTWMTQTFAFLPNNNTQTKPVSPGVQVKVKHHREVVVLIHGLLRSYMSMRPLKLYLENQGYQVYYYNYPSAKYTIHEHAIYLNQYINRILAIHSGIKIHFVTHSLGGIIVREALSRWPPDQLKHIGTLVMLAPPNQGSLLAKLSTKMFPLITSSIKPLAELSSDKESYVHHVPVPNIKMGIIAGRFDAKVPPSSAWLQGQTEPMVINSTHTFIMNHAKTKKLILTFLERGSFEE</sequence>
<feature type="transmembrane region" description="Helical" evidence="1">
    <location>
        <begin position="12"/>
        <end position="31"/>
    </location>
</feature>
<organism evidence="3 4">
    <name type="scientific">Legionella maioricensis</name>
    <dbReference type="NCBI Taxonomy" id="2896528"/>
    <lineage>
        <taxon>Bacteria</taxon>
        <taxon>Pseudomonadati</taxon>
        <taxon>Pseudomonadota</taxon>
        <taxon>Gammaproteobacteria</taxon>
        <taxon>Legionellales</taxon>
        <taxon>Legionellaceae</taxon>
        <taxon>Legionella</taxon>
    </lineage>
</organism>
<reference evidence="3" key="1">
    <citation type="submission" date="2021-11" db="EMBL/GenBank/DDBJ databases">
        <title>Legionella maioricencis sp. nov., a new species isolated from hot water samples in Mallorca.</title>
        <authorList>
            <person name="Crespi S."/>
            <person name="Drasar V."/>
            <person name="Salva-Serra F."/>
            <person name="Jaen-Luchoro D."/>
            <person name="Pineiro-Iglesias B."/>
            <person name="Aliaga F."/>
            <person name="Fernandez-Juarez V."/>
            <person name="Coll G."/>
            <person name="Moore E.R.B."/>
            <person name="Bennasar-Figueras A."/>
        </authorList>
    </citation>
    <scope>NUCLEOTIDE SEQUENCE</scope>
    <source>
        <strain evidence="3">HCPI-6</strain>
    </source>
</reference>
<dbReference type="Pfam" id="PF00561">
    <property type="entry name" value="Abhydrolase_1"/>
    <property type="match status" value="1"/>
</dbReference>
<keyword evidence="3" id="KW-0378">Hydrolase</keyword>
<keyword evidence="1" id="KW-0472">Membrane</keyword>
<evidence type="ECO:0000259" key="2">
    <source>
        <dbReference type="Pfam" id="PF00561"/>
    </source>
</evidence>
<dbReference type="Gene3D" id="3.40.50.1820">
    <property type="entry name" value="alpha/beta hydrolase"/>
    <property type="match status" value="1"/>
</dbReference>
<evidence type="ECO:0000313" key="4">
    <source>
        <dbReference type="Proteomes" id="UP001139721"/>
    </source>
</evidence>
<accession>A0A9X2IBT3</accession>
<name>A0A9X2IBT3_9GAMM</name>
<evidence type="ECO:0000313" key="3">
    <source>
        <dbReference type="EMBL" id="MCL9685174.1"/>
    </source>
</evidence>
<gene>
    <name evidence="3" type="ORF">LOX96_13790</name>
</gene>
<proteinExistence type="predicted"/>
<protein>
    <submittedName>
        <fullName evidence="3">Alpha/beta fold hydrolase</fullName>
    </submittedName>
</protein>
<dbReference type="AlphaFoldDB" id="A0A9X2IBT3"/>
<dbReference type="InterPro" id="IPR029058">
    <property type="entry name" value="AB_hydrolase_fold"/>
</dbReference>
<comment type="caution">
    <text evidence="3">The sequence shown here is derived from an EMBL/GenBank/DDBJ whole genome shotgun (WGS) entry which is preliminary data.</text>
</comment>
<dbReference type="PANTHER" id="PTHR37946:SF1">
    <property type="entry name" value="SLL1969 PROTEIN"/>
    <property type="match status" value="1"/>
</dbReference>
<dbReference type="Proteomes" id="UP001139721">
    <property type="component" value="Unassembled WGS sequence"/>
</dbReference>
<feature type="domain" description="AB hydrolase-1" evidence="2">
    <location>
        <begin position="55"/>
        <end position="145"/>
    </location>
</feature>
<dbReference type="SUPFAM" id="SSF53474">
    <property type="entry name" value="alpha/beta-Hydrolases"/>
    <property type="match status" value="1"/>
</dbReference>
<evidence type="ECO:0000256" key="1">
    <source>
        <dbReference type="SAM" id="Phobius"/>
    </source>
</evidence>
<keyword evidence="4" id="KW-1185">Reference proteome</keyword>
<dbReference type="GO" id="GO:0016787">
    <property type="term" value="F:hydrolase activity"/>
    <property type="evidence" value="ECO:0007669"/>
    <property type="project" value="UniProtKB-KW"/>
</dbReference>
<dbReference type="EMBL" id="JAJKBJ010000020">
    <property type="protein sequence ID" value="MCL9685174.1"/>
    <property type="molecule type" value="Genomic_DNA"/>
</dbReference>